<protein>
    <submittedName>
        <fullName evidence="1">40821_t:CDS:1</fullName>
    </submittedName>
</protein>
<sequence>KEYDYAPTPDTEIDNVGTNMNNMEEQTQNDLVTPEMQLLGVLDTEDKLVAQHDNSGESTTPIYILITLKTANKATQPGDTEWLHSEEFTPVVNKKLAASKKNKKIEKSKVTRS</sequence>
<evidence type="ECO:0000313" key="1">
    <source>
        <dbReference type="EMBL" id="CAG8848764.1"/>
    </source>
</evidence>
<dbReference type="EMBL" id="CAJVQB010093332">
    <property type="protein sequence ID" value="CAG8848764.1"/>
    <property type="molecule type" value="Genomic_DNA"/>
</dbReference>
<reference evidence="1 2" key="1">
    <citation type="submission" date="2021-06" db="EMBL/GenBank/DDBJ databases">
        <authorList>
            <person name="Kallberg Y."/>
            <person name="Tangrot J."/>
            <person name="Rosling A."/>
        </authorList>
    </citation>
    <scope>NUCLEOTIDE SEQUENCE [LARGE SCALE GENOMIC DNA]</scope>
    <source>
        <strain evidence="1 2">120-4 pot B 10/14</strain>
    </source>
</reference>
<organism evidence="1 2">
    <name type="scientific">Gigaspora margarita</name>
    <dbReference type="NCBI Taxonomy" id="4874"/>
    <lineage>
        <taxon>Eukaryota</taxon>
        <taxon>Fungi</taxon>
        <taxon>Fungi incertae sedis</taxon>
        <taxon>Mucoromycota</taxon>
        <taxon>Glomeromycotina</taxon>
        <taxon>Glomeromycetes</taxon>
        <taxon>Diversisporales</taxon>
        <taxon>Gigasporaceae</taxon>
        <taxon>Gigaspora</taxon>
    </lineage>
</organism>
<proteinExistence type="predicted"/>
<feature type="non-terminal residue" evidence="1">
    <location>
        <position position="1"/>
    </location>
</feature>
<accession>A0ABN7X771</accession>
<name>A0ABN7X771_GIGMA</name>
<dbReference type="Proteomes" id="UP000789901">
    <property type="component" value="Unassembled WGS sequence"/>
</dbReference>
<keyword evidence="2" id="KW-1185">Reference proteome</keyword>
<comment type="caution">
    <text evidence="1">The sequence shown here is derived from an EMBL/GenBank/DDBJ whole genome shotgun (WGS) entry which is preliminary data.</text>
</comment>
<gene>
    <name evidence="1" type="ORF">GMARGA_LOCUS39351</name>
</gene>
<evidence type="ECO:0000313" key="2">
    <source>
        <dbReference type="Proteomes" id="UP000789901"/>
    </source>
</evidence>